<sequence>MIFLPSMALHAGALDETSAAKPQILRQDSVTKGYEPLAVGDQSIAAAYLPQTLGISRGAILLLHDINEHIDSAAIGILRRQLPAYGWNTLSIKIIRFTEASGQEPLDTEERAAAADEANPAEQAETEETAATEAESTPADNENTETADTTETAEPAEAEFTAISTAQRLDAALLKLQQEGHENIVLIGQGAGGELALKTLNETAVPVAALIMINTGELAEGTSMTETAIPILEILGSRQKDTIKQAVLQRRIQMKTEQKTNYQLRRVNGASHYFASSSRRLTNLVHGWLYKQFFEEEDAP</sequence>
<evidence type="ECO:0008006" key="4">
    <source>
        <dbReference type="Google" id="ProtNLM"/>
    </source>
</evidence>
<organism evidence="2 3">
    <name type="scientific">Methylophaga nitratireducenticrescens</name>
    <dbReference type="NCBI Taxonomy" id="754476"/>
    <lineage>
        <taxon>Bacteria</taxon>
        <taxon>Pseudomonadati</taxon>
        <taxon>Pseudomonadota</taxon>
        <taxon>Gammaproteobacteria</taxon>
        <taxon>Thiotrichales</taxon>
        <taxon>Piscirickettsiaceae</taxon>
        <taxon>Methylophaga</taxon>
    </lineage>
</organism>
<dbReference type="Gene3D" id="3.40.50.1820">
    <property type="entry name" value="alpha/beta hydrolase"/>
    <property type="match status" value="1"/>
</dbReference>
<dbReference type="Pfam" id="PF12048">
    <property type="entry name" value="DUF3530"/>
    <property type="match status" value="1"/>
</dbReference>
<dbReference type="KEGG" id="mej:Q7A_1678"/>
<feature type="compositionally biased region" description="Low complexity" evidence="1">
    <location>
        <begin position="131"/>
        <end position="156"/>
    </location>
</feature>
<dbReference type="PATRIC" id="fig|754476.3.peg.1657"/>
<reference evidence="2 3" key="2">
    <citation type="journal article" date="2013" name="Int. J. Syst. Evol. Microbiol.">
        <title>Methylophaga nitratireducenticrescens sp. nov. and Methylophaga frappieri sp. nov., isolated from the biofilm of the methanol-fed denitrification system treating the seawater at the Montreal Biodome.</title>
        <authorList>
            <person name="Villeneuve C."/>
            <person name="Martineau C."/>
            <person name="Mauffrey F."/>
            <person name="Villemur R."/>
        </authorList>
    </citation>
    <scope>NUCLEOTIDE SEQUENCE [LARGE SCALE GENOMIC DNA]</scope>
    <source>
        <strain evidence="2 3">JAM1</strain>
    </source>
</reference>
<dbReference type="InterPro" id="IPR029058">
    <property type="entry name" value="AB_hydrolase_fold"/>
</dbReference>
<evidence type="ECO:0000313" key="3">
    <source>
        <dbReference type="Proteomes" id="UP000009144"/>
    </source>
</evidence>
<gene>
    <name evidence="2" type="ordered locus">Q7A_1678</name>
</gene>
<feature type="region of interest" description="Disordered" evidence="1">
    <location>
        <begin position="102"/>
        <end position="156"/>
    </location>
</feature>
<proteinExistence type="predicted"/>
<dbReference type="SUPFAM" id="SSF53474">
    <property type="entry name" value="alpha/beta-Hydrolases"/>
    <property type="match status" value="1"/>
</dbReference>
<dbReference type="InterPro" id="IPR022529">
    <property type="entry name" value="DUF3530"/>
</dbReference>
<name>I1XJD1_METNJ</name>
<evidence type="ECO:0000313" key="2">
    <source>
        <dbReference type="EMBL" id="AFI84500.1"/>
    </source>
</evidence>
<dbReference type="HOGENOM" id="CLU_959117_0_0_6"/>
<keyword evidence="3" id="KW-1185">Reference proteome</keyword>
<protein>
    <recommendedName>
        <fullName evidence="4">DUF3530 family protein</fullName>
    </recommendedName>
</protein>
<dbReference type="EMBL" id="CP003390">
    <property type="protein sequence ID" value="AFI84500.1"/>
    <property type="molecule type" value="Genomic_DNA"/>
</dbReference>
<reference evidence="2 3" key="1">
    <citation type="journal article" date="2012" name="J. Bacteriol.">
        <title>Complete genome sequences of Methylophaga sp. strain JAM1 and Methylophaga sp. strain JAM7.</title>
        <authorList>
            <person name="Villeneuve C."/>
            <person name="Martineau C."/>
            <person name="Mauffrey F."/>
            <person name="Villemur R."/>
        </authorList>
    </citation>
    <scope>NUCLEOTIDE SEQUENCE [LARGE SCALE GENOMIC DNA]</scope>
    <source>
        <strain evidence="2 3">JAM1</strain>
    </source>
</reference>
<accession>I1XJD1</accession>
<dbReference type="Proteomes" id="UP000009144">
    <property type="component" value="Chromosome"/>
</dbReference>
<evidence type="ECO:0000256" key="1">
    <source>
        <dbReference type="SAM" id="MobiDB-lite"/>
    </source>
</evidence>
<dbReference type="STRING" id="754476.Q7A_1678"/>
<dbReference type="AlphaFoldDB" id="I1XJD1"/>
<dbReference type="eggNOG" id="ENOG502ZC25">
    <property type="taxonomic scope" value="Bacteria"/>
</dbReference>